<evidence type="ECO:0000313" key="3">
    <source>
        <dbReference type="Proteomes" id="UP000287651"/>
    </source>
</evidence>
<gene>
    <name evidence="2" type="ORF">B296_00006621</name>
</gene>
<sequence>MLSRSRGEGSGNDEPHGVAWGPLSITMENNDGDAVRELDISAGSVMQVVMLTTVEGKKGDGNAKMVVVGKKQRWDRWQWSLEQMTKGCELQWEVEMTARDRRNRGR</sequence>
<accession>A0A427ATL2</accession>
<dbReference type="EMBL" id="AMZH03001354">
    <property type="protein sequence ID" value="RRT79609.1"/>
    <property type="molecule type" value="Genomic_DNA"/>
</dbReference>
<dbReference type="Proteomes" id="UP000287651">
    <property type="component" value="Unassembled WGS sequence"/>
</dbReference>
<comment type="caution">
    <text evidence="2">The sequence shown here is derived from an EMBL/GenBank/DDBJ whole genome shotgun (WGS) entry which is preliminary data.</text>
</comment>
<organism evidence="2 3">
    <name type="scientific">Ensete ventricosum</name>
    <name type="common">Abyssinian banana</name>
    <name type="synonym">Musa ensete</name>
    <dbReference type="NCBI Taxonomy" id="4639"/>
    <lineage>
        <taxon>Eukaryota</taxon>
        <taxon>Viridiplantae</taxon>
        <taxon>Streptophyta</taxon>
        <taxon>Embryophyta</taxon>
        <taxon>Tracheophyta</taxon>
        <taxon>Spermatophyta</taxon>
        <taxon>Magnoliopsida</taxon>
        <taxon>Liliopsida</taxon>
        <taxon>Zingiberales</taxon>
        <taxon>Musaceae</taxon>
        <taxon>Ensete</taxon>
    </lineage>
</organism>
<feature type="region of interest" description="Disordered" evidence="1">
    <location>
        <begin position="1"/>
        <end position="24"/>
    </location>
</feature>
<name>A0A427ATL2_ENSVE</name>
<proteinExistence type="predicted"/>
<evidence type="ECO:0000313" key="2">
    <source>
        <dbReference type="EMBL" id="RRT79609.1"/>
    </source>
</evidence>
<reference evidence="2 3" key="1">
    <citation type="journal article" date="2014" name="Agronomy (Basel)">
        <title>A Draft Genome Sequence for Ensete ventricosum, the Drought-Tolerant Tree Against Hunger.</title>
        <authorList>
            <person name="Harrison J."/>
            <person name="Moore K.A."/>
            <person name="Paszkiewicz K."/>
            <person name="Jones T."/>
            <person name="Grant M."/>
            <person name="Ambacheew D."/>
            <person name="Muzemil S."/>
            <person name="Studholme D.J."/>
        </authorList>
    </citation>
    <scope>NUCLEOTIDE SEQUENCE [LARGE SCALE GENOMIC DNA]</scope>
</reference>
<protein>
    <submittedName>
        <fullName evidence="2">Uncharacterized protein</fullName>
    </submittedName>
</protein>
<dbReference type="AlphaFoldDB" id="A0A427ATL2"/>
<evidence type="ECO:0000256" key="1">
    <source>
        <dbReference type="SAM" id="MobiDB-lite"/>
    </source>
</evidence>